<reference evidence="1 2" key="1">
    <citation type="submission" date="2017-11" db="EMBL/GenBank/DDBJ databases">
        <title>De novo assembly and phasing of dikaryotic genomes from two isolates of Puccinia coronata f. sp. avenae, the causal agent of oat crown rust.</title>
        <authorList>
            <person name="Miller M.E."/>
            <person name="Zhang Y."/>
            <person name="Omidvar V."/>
            <person name="Sperschneider J."/>
            <person name="Schwessinger B."/>
            <person name="Raley C."/>
            <person name="Palmer J.M."/>
            <person name="Garnica D."/>
            <person name="Upadhyaya N."/>
            <person name="Rathjen J."/>
            <person name="Taylor J.M."/>
            <person name="Park R.F."/>
            <person name="Dodds P.N."/>
            <person name="Hirsch C.D."/>
            <person name="Kianian S.F."/>
            <person name="Figueroa M."/>
        </authorList>
    </citation>
    <scope>NUCLEOTIDE SEQUENCE [LARGE SCALE GENOMIC DNA]</scope>
    <source>
        <strain evidence="1">12NC29</strain>
    </source>
</reference>
<name>A0A2N5TTR6_9BASI</name>
<protein>
    <submittedName>
        <fullName evidence="1">Uncharacterized protein</fullName>
    </submittedName>
</protein>
<accession>A0A2N5TTR6</accession>
<evidence type="ECO:0000313" key="1">
    <source>
        <dbReference type="EMBL" id="PLW28880.1"/>
    </source>
</evidence>
<keyword evidence="2" id="KW-1185">Reference proteome</keyword>
<sequence length="406" mass="45511">MFDLARHQEALHSIKGVVENSHKGKLSWEDFILEEASSIVCKQKPKSRCYPNGAYYSSKELNQVFFTEEARTGRAEAITESMSFLYTLIMRKLAFSTNDGDLGEEEEDNNAAADLPPLEVPIPAPHELHVHNIDPLATPDPNARIPISLSEDNVMEIENNISHPSTDPKMRKQKQNKDMARTICSMVAYGQNRRHNGLQLTNGSLFIACGVTERVNKYLNYVGLSCSRKTAHLGLASLGKESQKTIKTRFSNALNSKVFPPSICIDNLDFQQSIHTKSVSRMSTMFHGTWGYIHCLPQQFLDTLDHAQLSLSALKRSLKKSINLVVQPHHFGPTFTSEEHFESTLKAQLTSAFLRYIGSPREKEHSLKAKPPPVRPVKPDKPNLTMLKLMMASDNPQKALAMSLTV</sequence>
<organism evidence="1 2">
    <name type="scientific">Puccinia coronata f. sp. avenae</name>
    <dbReference type="NCBI Taxonomy" id="200324"/>
    <lineage>
        <taxon>Eukaryota</taxon>
        <taxon>Fungi</taxon>
        <taxon>Dikarya</taxon>
        <taxon>Basidiomycota</taxon>
        <taxon>Pucciniomycotina</taxon>
        <taxon>Pucciniomycetes</taxon>
        <taxon>Pucciniales</taxon>
        <taxon>Pucciniaceae</taxon>
        <taxon>Puccinia</taxon>
    </lineage>
</organism>
<dbReference type="Proteomes" id="UP000235388">
    <property type="component" value="Unassembled WGS sequence"/>
</dbReference>
<proteinExistence type="predicted"/>
<gene>
    <name evidence="1" type="ORF">PCANC_23676</name>
</gene>
<comment type="caution">
    <text evidence="1">The sequence shown here is derived from an EMBL/GenBank/DDBJ whole genome shotgun (WGS) entry which is preliminary data.</text>
</comment>
<dbReference type="EMBL" id="PGCJ01000429">
    <property type="protein sequence ID" value="PLW28880.1"/>
    <property type="molecule type" value="Genomic_DNA"/>
</dbReference>
<dbReference type="OrthoDB" id="2513707at2759"/>
<dbReference type="AlphaFoldDB" id="A0A2N5TTR6"/>
<evidence type="ECO:0000313" key="2">
    <source>
        <dbReference type="Proteomes" id="UP000235388"/>
    </source>
</evidence>
<dbReference type="STRING" id="200324.A0A2N5TTR6"/>